<dbReference type="Proteomes" id="UP000549971">
    <property type="component" value="Unassembled WGS sequence"/>
</dbReference>
<evidence type="ECO:0000313" key="3">
    <source>
        <dbReference type="Proteomes" id="UP000549971"/>
    </source>
</evidence>
<feature type="compositionally biased region" description="Basic residues" evidence="1">
    <location>
        <begin position="52"/>
        <end position="63"/>
    </location>
</feature>
<keyword evidence="3" id="KW-1185">Reference proteome</keyword>
<feature type="compositionally biased region" description="Low complexity" evidence="1">
    <location>
        <begin position="156"/>
        <end position="170"/>
    </location>
</feature>
<feature type="compositionally biased region" description="Basic residues" evidence="1">
    <location>
        <begin position="215"/>
        <end position="230"/>
    </location>
</feature>
<evidence type="ECO:0000256" key="1">
    <source>
        <dbReference type="SAM" id="MobiDB-lite"/>
    </source>
</evidence>
<feature type="region of interest" description="Disordered" evidence="1">
    <location>
        <begin position="48"/>
        <end position="254"/>
    </location>
</feature>
<feature type="compositionally biased region" description="Low complexity" evidence="1">
    <location>
        <begin position="18"/>
        <end position="31"/>
    </location>
</feature>
<feature type="compositionally biased region" description="Low complexity" evidence="1">
    <location>
        <begin position="64"/>
        <end position="77"/>
    </location>
</feature>
<feature type="region of interest" description="Disordered" evidence="1">
    <location>
        <begin position="1"/>
        <end position="34"/>
    </location>
</feature>
<name>A0A7W9J2L7_9ACTN</name>
<dbReference type="AlphaFoldDB" id="A0A7W9J2L7"/>
<evidence type="ECO:0000313" key="2">
    <source>
        <dbReference type="EMBL" id="MBB5834454.1"/>
    </source>
</evidence>
<reference evidence="2 3" key="1">
    <citation type="submission" date="2020-08" db="EMBL/GenBank/DDBJ databases">
        <title>Sequencing the genomes of 1000 actinobacteria strains.</title>
        <authorList>
            <person name="Klenk H.-P."/>
        </authorList>
    </citation>
    <scope>NUCLEOTIDE SEQUENCE [LARGE SCALE GENOMIC DNA]</scope>
    <source>
        <strain evidence="2 3">DSM 28967</strain>
    </source>
</reference>
<comment type="caution">
    <text evidence="2">The sequence shown here is derived from an EMBL/GenBank/DDBJ whole genome shotgun (WGS) entry which is preliminary data.</text>
</comment>
<accession>A0A7W9J2L7</accession>
<dbReference type="EMBL" id="JACHMY010000001">
    <property type="protein sequence ID" value="MBB5834454.1"/>
    <property type="molecule type" value="Genomic_DNA"/>
</dbReference>
<sequence length="398" mass="44871">MLLRHGKTLELTAGPHQRTPLGRRTPGWRTPPRQRRLGKLVGVPLQGAGVRQRPRWTARRSRRVPAVGARRLAPAARRGGGDRPQYGELSTRTTPPGRKTRAAPAPFPASVRPRPSFLTRGTPSKTKPGARKPAKLQRPRNPTRGIRWYRRHPAARARTPTSRTRGTRSTPAPPNLRRQRMGLTRGTNLMPRAPKTPAPGPRARGPARLRDAQHAVRRGPAGRRISRRPARMLPPMSRGRTFPPRTLGPAAKSARMCVRREIDARQLIHRHRHRPRMRRVLCAPRIGAPVGRPLAVGQSPRRLTAARRRILRELLRRIVGLQPVERLLVTARCRRIRQAILRRIVGMLPVERLLGGRPLADGKLLRRLLVTSRGRQTRQEIRRRVLGLRAVGRLLADG</sequence>
<feature type="compositionally biased region" description="Basic residues" evidence="1">
    <location>
        <begin position="128"/>
        <end position="138"/>
    </location>
</feature>
<organism evidence="2 3">
    <name type="scientific">Kribbella italica</name>
    <dbReference type="NCBI Taxonomy" id="1540520"/>
    <lineage>
        <taxon>Bacteria</taxon>
        <taxon>Bacillati</taxon>
        <taxon>Actinomycetota</taxon>
        <taxon>Actinomycetes</taxon>
        <taxon>Propionibacteriales</taxon>
        <taxon>Kribbellaceae</taxon>
        <taxon>Kribbella</taxon>
    </lineage>
</organism>
<proteinExistence type="predicted"/>
<protein>
    <submittedName>
        <fullName evidence="2">Uncharacterized protein</fullName>
    </submittedName>
</protein>
<gene>
    <name evidence="2" type="ORF">HDA39_001188</name>
</gene>